<dbReference type="AlphaFoldDB" id="A0A9D4KRQ2"/>
<evidence type="ECO:0000256" key="1">
    <source>
        <dbReference type="ARBA" id="ARBA00023125"/>
    </source>
</evidence>
<comment type="caution">
    <text evidence="3">The sequence shown here is derived from an EMBL/GenBank/DDBJ whole genome shotgun (WGS) entry which is preliminary data.</text>
</comment>
<name>A0A9D4KRQ2_DREPO</name>
<evidence type="ECO:0000259" key="2">
    <source>
        <dbReference type="PROSITE" id="PS51253"/>
    </source>
</evidence>
<proteinExistence type="predicted"/>
<evidence type="ECO:0000313" key="4">
    <source>
        <dbReference type="Proteomes" id="UP000828390"/>
    </source>
</evidence>
<gene>
    <name evidence="3" type="ORF">DPMN_087148</name>
</gene>
<keyword evidence="4" id="KW-1185">Reference proteome</keyword>
<sequence>MNKVEKVAESFCAMEKFEIKIERPKPSPLDELIELLRKLLRCCLNFLTCGCYNGNESSRRSSIFNGDTEFSSMLLDNERQAVQNLLLYLEDEETKTPVLDEHHTRALGILTYSDNMELQKSAALCYSEISGKMKVPISNALATPLVALLRSPHCVVQKLSSLAISNFVLNGPDAEEKRIVEWLTQMSHIGYGRTKYELIRTVGKFVKEYGHKTPFKDGVPGKDWYYAFMERHPEIKLRSPRQLGKERAVITPERV</sequence>
<reference evidence="3" key="1">
    <citation type="journal article" date="2019" name="bioRxiv">
        <title>The Genome of the Zebra Mussel, Dreissena polymorpha: A Resource for Invasive Species Research.</title>
        <authorList>
            <person name="McCartney M.A."/>
            <person name="Auch B."/>
            <person name="Kono T."/>
            <person name="Mallez S."/>
            <person name="Zhang Y."/>
            <person name="Obille A."/>
            <person name="Becker A."/>
            <person name="Abrahante J.E."/>
            <person name="Garbe J."/>
            <person name="Badalamenti J.P."/>
            <person name="Herman A."/>
            <person name="Mangelson H."/>
            <person name="Liachko I."/>
            <person name="Sullivan S."/>
            <person name="Sone E.D."/>
            <person name="Koren S."/>
            <person name="Silverstein K.A.T."/>
            <person name="Beckman K.B."/>
            <person name="Gohl D.M."/>
        </authorList>
    </citation>
    <scope>NUCLEOTIDE SEQUENCE</scope>
    <source>
        <strain evidence="3">Duluth1</strain>
        <tissue evidence="3">Whole animal</tissue>
    </source>
</reference>
<accession>A0A9D4KRQ2</accession>
<dbReference type="InterPro" id="IPR016024">
    <property type="entry name" value="ARM-type_fold"/>
</dbReference>
<dbReference type="EMBL" id="JAIWYP010000003">
    <property type="protein sequence ID" value="KAH3844882.1"/>
    <property type="molecule type" value="Genomic_DNA"/>
</dbReference>
<evidence type="ECO:0000313" key="3">
    <source>
        <dbReference type="EMBL" id="KAH3844882.1"/>
    </source>
</evidence>
<dbReference type="InterPro" id="IPR006600">
    <property type="entry name" value="HTH_CenpB_DNA-bd_dom"/>
</dbReference>
<dbReference type="Gene3D" id="1.25.10.10">
    <property type="entry name" value="Leucine-rich Repeat Variant"/>
    <property type="match status" value="1"/>
</dbReference>
<dbReference type="PROSITE" id="PS51253">
    <property type="entry name" value="HTH_CENPB"/>
    <property type="match status" value="1"/>
</dbReference>
<organism evidence="3 4">
    <name type="scientific">Dreissena polymorpha</name>
    <name type="common">Zebra mussel</name>
    <name type="synonym">Mytilus polymorpha</name>
    <dbReference type="NCBI Taxonomy" id="45954"/>
    <lineage>
        <taxon>Eukaryota</taxon>
        <taxon>Metazoa</taxon>
        <taxon>Spiralia</taxon>
        <taxon>Lophotrochozoa</taxon>
        <taxon>Mollusca</taxon>
        <taxon>Bivalvia</taxon>
        <taxon>Autobranchia</taxon>
        <taxon>Heteroconchia</taxon>
        <taxon>Euheterodonta</taxon>
        <taxon>Imparidentia</taxon>
        <taxon>Neoheterodontei</taxon>
        <taxon>Myida</taxon>
        <taxon>Dreissenoidea</taxon>
        <taxon>Dreissenidae</taxon>
        <taxon>Dreissena</taxon>
    </lineage>
</organism>
<dbReference type="GO" id="GO:0003677">
    <property type="term" value="F:DNA binding"/>
    <property type="evidence" value="ECO:0007669"/>
    <property type="project" value="UniProtKB-KW"/>
</dbReference>
<dbReference type="InterPro" id="IPR011989">
    <property type="entry name" value="ARM-like"/>
</dbReference>
<feature type="domain" description="HTH CENPB-type" evidence="2">
    <location>
        <begin position="163"/>
        <end position="238"/>
    </location>
</feature>
<protein>
    <recommendedName>
        <fullName evidence="2">HTH CENPB-type domain-containing protein</fullName>
    </recommendedName>
</protein>
<keyword evidence="1" id="KW-0238">DNA-binding</keyword>
<dbReference type="SUPFAM" id="SSF48371">
    <property type="entry name" value="ARM repeat"/>
    <property type="match status" value="1"/>
</dbReference>
<reference evidence="3" key="2">
    <citation type="submission" date="2020-11" db="EMBL/GenBank/DDBJ databases">
        <authorList>
            <person name="McCartney M.A."/>
            <person name="Auch B."/>
            <person name="Kono T."/>
            <person name="Mallez S."/>
            <person name="Becker A."/>
            <person name="Gohl D.M."/>
            <person name="Silverstein K.A.T."/>
            <person name="Koren S."/>
            <person name="Bechman K.B."/>
            <person name="Herman A."/>
            <person name="Abrahante J.E."/>
            <person name="Garbe J."/>
        </authorList>
    </citation>
    <scope>NUCLEOTIDE SEQUENCE</scope>
    <source>
        <strain evidence="3">Duluth1</strain>
        <tissue evidence="3">Whole animal</tissue>
    </source>
</reference>
<dbReference type="Proteomes" id="UP000828390">
    <property type="component" value="Unassembled WGS sequence"/>
</dbReference>